<dbReference type="NCBIfam" id="TIGR01730">
    <property type="entry name" value="RND_mfp"/>
    <property type="match status" value="1"/>
</dbReference>
<evidence type="ECO:0000256" key="5">
    <source>
        <dbReference type="SAM" id="MobiDB-lite"/>
    </source>
</evidence>
<reference evidence="9 10" key="1">
    <citation type="submission" date="2014-02" db="EMBL/GenBank/DDBJ databases">
        <title>The small core and large imbalanced accessory genome model reveals a collaborative survival strategy of Sorangium cellulosum strains in nature.</title>
        <authorList>
            <person name="Han K."/>
            <person name="Peng R."/>
            <person name="Blom J."/>
            <person name="Li Y.-Z."/>
        </authorList>
    </citation>
    <scope>NUCLEOTIDE SEQUENCE [LARGE SCALE GENOMIC DNA]</scope>
    <source>
        <strain evidence="9 10">So0149</strain>
    </source>
</reference>
<evidence type="ECO:0000256" key="4">
    <source>
        <dbReference type="SAM" id="Coils"/>
    </source>
</evidence>
<dbReference type="InterPro" id="IPR050465">
    <property type="entry name" value="UPF0194_transport"/>
</dbReference>
<evidence type="ECO:0000259" key="6">
    <source>
        <dbReference type="Pfam" id="PF25917"/>
    </source>
</evidence>
<dbReference type="Gene3D" id="2.40.30.170">
    <property type="match status" value="1"/>
</dbReference>
<feature type="compositionally biased region" description="Gly residues" evidence="5">
    <location>
        <begin position="405"/>
        <end position="415"/>
    </location>
</feature>
<comment type="similarity">
    <text evidence="2">Belongs to the membrane fusion protein (MFP) (TC 8.A.1) family.</text>
</comment>
<dbReference type="PANTHER" id="PTHR32347">
    <property type="entry name" value="EFFLUX SYSTEM COMPONENT YKNX-RELATED"/>
    <property type="match status" value="1"/>
</dbReference>
<dbReference type="InterPro" id="IPR058636">
    <property type="entry name" value="Beta-barrel_YknX"/>
</dbReference>
<organism evidence="9 10">
    <name type="scientific">Sorangium cellulosum</name>
    <name type="common">Polyangium cellulosum</name>
    <dbReference type="NCBI Taxonomy" id="56"/>
    <lineage>
        <taxon>Bacteria</taxon>
        <taxon>Pseudomonadati</taxon>
        <taxon>Myxococcota</taxon>
        <taxon>Polyangia</taxon>
        <taxon>Polyangiales</taxon>
        <taxon>Polyangiaceae</taxon>
        <taxon>Sorangium</taxon>
    </lineage>
</organism>
<proteinExistence type="inferred from homology"/>
<sequence length="415" mass="43207">MNRNKKRYLMSGVAAAAIATFAIGGYAWYQTPSKAPAGPTVEIRRGSLTETAAASGKIEPDVQVEVKSRAAGQVIEVLVKEGDQVEAGQLLVKLDPIDAERDLAAARVARDRVKADLAAAQASLAVADLERKNNEVSQGIAEKSAELGLGSTDAARSAAHSTKVAGANMTLRRAQVTAAQAQLKTAELAVQDAETRLKEMQIYAPIAGTVLDVAVEKGTLVSSALTNVSGGSAVMTLADLSNLRIVGAIDEAQIGRVSPGQRVEIRVDAYGDRVFQGVVDRVSPLGKEVSSVVTFDVEIVVNDKEASLLRSGMSADVEIVTAEQKDVLLVPLLAVQSSGKRRFVRLANGEERPIKTGATDGTSMVVVEGLSEGDDVLASAPVMSAPGPQQGGQGQRGGQNPMRGMGMGMGARGGR</sequence>
<dbReference type="Pfam" id="PF25990">
    <property type="entry name" value="Beta-barrel_YknX"/>
    <property type="match status" value="1"/>
</dbReference>
<dbReference type="GO" id="GO:0022857">
    <property type="term" value="F:transmembrane transporter activity"/>
    <property type="evidence" value="ECO:0007669"/>
    <property type="project" value="InterPro"/>
</dbReference>
<feature type="domain" description="Multidrug resistance protein MdtA-like barrel-sandwich hybrid" evidence="6">
    <location>
        <begin position="63"/>
        <end position="226"/>
    </location>
</feature>
<dbReference type="Pfam" id="PF25917">
    <property type="entry name" value="BSH_RND"/>
    <property type="match status" value="1"/>
</dbReference>
<comment type="subcellular location">
    <subcellularLocation>
        <location evidence="1">Cell envelope</location>
    </subcellularLocation>
</comment>
<feature type="domain" description="Multidrug resistance protein MdtA-like C-terminal permuted SH3" evidence="7">
    <location>
        <begin position="326"/>
        <end position="377"/>
    </location>
</feature>
<dbReference type="Proteomes" id="UP000075515">
    <property type="component" value="Unassembled WGS sequence"/>
</dbReference>
<protein>
    <submittedName>
        <fullName evidence="9">Hemolysin D</fullName>
    </submittedName>
</protein>
<evidence type="ECO:0000256" key="2">
    <source>
        <dbReference type="ARBA" id="ARBA00009477"/>
    </source>
</evidence>
<dbReference type="GO" id="GO:0030313">
    <property type="term" value="C:cell envelope"/>
    <property type="evidence" value="ECO:0007669"/>
    <property type="project" value="UniProtKB-SubCell"/>
</dbReference>
<feature type="coiled-coil region" evidence="4">
    <location>
        <begin position="176"/>
        <end position="203"/>
    </location>
</feature>
<name>A0A150RAS2_SORCE</name>
<dbReference type="Gene3D" id="2.40.50.100">
    <property type="match status" value="1"/>
</dbReference>
<evidence type="ECO:0000259" key="8">
    <source>
        <dbReference type="Pfam" id="PF25990"/>
    </source>
</evidence>
<dbReference type="Gene3D" id="2.40.420.20">
    <property type="match status" value="1"/>
</dbReference>
<dbReference type="InterPro" id="IPR058625">
    <property type="entry name" value="MdtA-like_BSH"/>
</dbReference>
<dbReference type="GO" id="GO:0016020">
    <property type="term" value="C:membrane"/>
    <property type="evidence" value="ECO:0007669"/>
    <property type="project" value="InterPro"/>
</dbReference>
<evidence type="ECO:0000256" key="3">
    <source>
        <dbReference type="ARBA" id="ARBA00023054"/>
    </source>
</evidence>
<comment type="caution">
    <text evidence="9">The sequence shown here is derived from an EMBL/GenBank/DDBJ whole genome shotgun (WGS) entry which is preliminary data.</text>
</comment>
<evidence type="ECO:0000313" key="10">
    <source>
        <dbReference type="Proteomes" id="UP000075515"/>
    </source>
</evidence>
<evidence type="ECO:0000259" key="7">
    <source>
        <dbReference type="Pfam" id="PF25967"/>
    </source>
</evidence>
<dbReference type="AlphaFoldDB" id="A0A150RAS2"/>
<dbReference type="SUPFAM" id="SSF111369">
    <property type="entry name" value="HlyD-like secretion proteins"/>
    <property type="match status" value="1"/>
</dbReference>
<feature type="domain" description="YknX-like beta-barrel" evidence="8">
    <location>
        <begin position="244"/>
        <end position="319"/>
    </location>
</feature>
<dbReference type="EMBL" id="JEMC01003993">
    <property type="protein sequence ID" value="KYF76828.1"/>
    <property type="molecule type" value="Genomic_DNA"/>
</dbReference>
<dbReference type="InterPro" id="IPR006143">
    <property type="entry name" value="RND_pump_MFP"/>
</dbReference>
<evidence type="ECO:0000256" key="1">
    <source>
        <dbReference type="ARBA" id="ARBA00004196"/>
    </source>
</evidence>
<keyword evidence="3 4" id="KW-0175">Coiled coil</keyword>
<feature type="region of interest" description="Disordered" evidence="5">
    <location>
        <begin position="380"/>
        <end position="415"/>
    </location>
</feature>
<dbReference type="Pfam" id="PF25967">
    <property type="entry name" value="RND-MFP_C"/>
    <property type="match status" value="1"/>
</dbReference>
<dbReference type="InterPro" id="IPR058627">
    <property type="entry name" value="MdtA-like_C"/>
</dbReference>
<gene>
    <name evidence="9" type="ORF">BE18_39430</name>
</gene>
<accession>A0A150RAS2</accession>
<evidence type="ECO:0000313" key="9">
    <source>
        <dbReference type="EMBL" id="KYF76828.1"/>
    </source>
</evidence>